<name>A0A2S9KBS3_9BURK</name>
<dbReference type="AlphaFoldDB" id="A0A2S9KBS3"/>
<keyword evidence="2" id="KW-1185">Reference proteome</keyword>
<gene>
    <name evidence="1" type="ORF">C6P61_13840</name>
</gene>
<evidence type="ECO:0000313" key="1">
    <source>
        <dbReference type="EMBL" id="PRD67880.1"/>
    </source>
</evidence>
<evidence type="ECO:0000313" key="2">
    <source>
        <dbReference type="Proteomes" id="UP000238326"/>
    </source>
</evidence>
<protein>
    <submittedName>
        <fullName evidence="1">Uncharacterized protein</fullName>
    </submittedName>
</protein>
<accession>A0A2S9KBS3</accession>
<sequence>MQHGQYARANLDKAVAEKLPIFGFEAEPNKAALERGERSVKHFYLDRTHQLQGRIGLSLYELEKKLHIEDAFRKRGIADEEDPNLPASLFELVGTTIEPPAAGDYQIEDAREEHEVDLPLEGNQSADVYARKALPILVAHVLQQQDGVMAPITYRRLAELLGRRNRHGDPWARGLGFVLGRVTELIDGVRSRLTEPPPFLTSIVVLSSGPNVGLPDKGVSGVWPGYETMSREEKRAKLAAEFQRILAYRSRWNEVLRLAGLPVIEPPVGSNGIPVPGGWGGGESEAHLALKLYVRDHPELVGARADWDAWVEYALRSADELEVMFLSDRVWIGVEVKSRTSDRNLADYERGIYQVVKYRSILEAQALVDFPDAQPEIRVVLLLERELPAVYRALAAHLRVTVIDGIVPTNAQIECDA</sequence>
<dbReference type="EMBL" id="PVLR01000043">
    <property type="protein sequence ID" value="PRD67880.1"/>
    <property type="molecule type" value="Genomic_DNA"/>
</dbReference>
<organism evidence="1 2">
    <name type="scientific">Malikia spinosa</name>
    <dbReference type="NCBI Taxonomy" id="86180"/>
    <lineage>
        <taxon>Bacteria</taxon>
        <taxon>Pseudomonadati</taxon>
        <taxon>Pseudomonadota</taxon>
        <taxon>Betaproteobacteria</taxon>
        <taxon>Burkholderiales</taxon>
        <taxon>Comamonadaceae</taxon>
        <taxon>Malikia</taxon>
    </lineage>
</organism>
<comment type="caution">
    <text evidence="1">The sequence shown here is derived from an EMBL/GenBank/DDBJ whole genome shotgun (WGS) entry which is preliminary data.</text>
</comment>
<dbReference type="Proteomes" id="UP000238326">
    <property type="component" value="Unassembled WGS sequence"/>
</dbReference>
<reference evidence="1 2" key="1">
    <citation type="submission" date="2018-03" db="EMBL/GenBank/DDBJ databases">
        <title>Comparative genomics illustrates the genes involved in a hyperalkaliphilic mechanisms of Serpentinomonas isolated from highly-alkaline calcium-rich serpentinized springs.</title>
        <authorList>
            <person name="Suzuki S."/>
            <person name="Ishii S."/>
            <person name="Walworth N."/>
            <person name="Bird L."/>
            <person name="Kuenen J.G."/>
            <person name="Nealson K.H."/>
        </authorList>
    </citation>
    <scope>NUCLEOTIDE SEQUENCE [LARGE SCALE GENOMIC DNA]</scope>
    <source>
        <strain evidence="1 2">83</strain>
    </source>
</reference>
<proteinExistence type="predicted"/>